<reference evidence="3 4" key="1">
    <citation type="submission" date="2022-12" db="EMBL/GenBank/DDBJ databases">
        <title>Sphingomonas abieness sp. nov., an endophytic bacterium isolated from Abies koreana.</title>
        <authorList>
            <person name="Jiang L."/>
            <person name="Lee J."/>
        </authorList>
    </citation>
    <scope>NUCLEOTIDE SEQUENCE [LARGE SCALE GENOMIC DNA]</scope>
    <source>
        <strain evidence="4">PAMB 00755</strain>
    </source>
</reference>
<proteinExistence type="predicted"/>
<dbReference type="Proteomes" id="UP001210865">
    <property type="component" value="Chromosome"/>
</dbReference>
<keyword evidence="1" id="KW-0479">Metal-binding</keyword>
<feature type="domain" description="Fumarylacetoacetase-like C-terminal" evidence="2">
    <location>
        <begin position="27"/>
        <end position="210"/>
    </location>
</feature>
<protein>
    <submittedName>
        <fullName evidence="3">Fumarylacetoacetate hydrolase family protein</fullName>
    </submittedName>
</protein>
<gene>
    <name evidence="3" type="ORF">PBT88_15580</name>
</gene>
<dbReference type="InterPro" id="IPR011234">
    <property type="entry name" value="Fumarylacetoacetase-like_C"/>
</dbReference>
<dbReference type="Gene3D" id="3.90.850.10">
    <property type="entry name" value="Fumarylacetoacetase-like, C-terminal domain"/>
    <property type="match status" value="1"/>
</dbReference>
<evidence type="ECO:0000256" key="1">
    <source>
        <dbReference type="ARBA" id="ARBA00022723"/>
    </source>
</evidence>
<dbReference type="PANTHER" id="PTHR11820">
    <property type="entry name" value="ACYLPYRUVASE"/>
    <property type="match status" value="1"/>
</dbReference>
<dbReference type="InterPro" id="IPR036663">
    <property type="entry name" value="Fumarylacetoacetase_C_sf"/>
</dbReference>
<dbReference type="GO" id="GO:0016787">
    <property type="term" value="F:hydrolase activity"/>
    <property type="evidence" value="ECO:0007669"/>
    <property type="project" value="UniProtKB-KW"/>
</dbReference>
<name>A0ABY7NNU4_9SPHN</name>
<evidence type="ECO:0000259" key="2">
    <source>
        <dbReference type="Pfam" id="PF01557"/>
    </source>
</evidence>
<dbReference type="EMBL" id="CP115174">
    <property type="protein sequence ID" value="WBO21584.1"/>
    <property type="molecule type" value="Genomic_DNA"/>
</dbReference>
<sequence>MSMTLPVVTPPSIAIAGSAERFPVRRIFCVGRNYADHAREMGHDPDREPPFFFTKPADAVCAGGALPFPSHTADLHHEVELVVALGEGLAVFGCAVGLDLTRRDLQAEAKKLGRPWDMAKGFDRSAPIGPLRVGPLPSASAAISLTIDGKTRQSGHLADMIWSVPEIIATIAGYVTLMPGDLIFTGTPAGVGPIRPGESVVGTIDGLDPIELRFD</sequence>
<dbReference type="Pfam" id="PF01557">
    <property type="entry name" value="FAA_hydrolase"/>
    <property type="match status" value="1"/>
</dbReference>
<dbReference type="PANTHER" id="PTHR11820:SF90">
    <property type="entry name" value="FLUTATHIONE S-TRANSFERASE"/>
    <property type="match status" value="1"/>
</dbReference>
<accession>A0ABY7NNU4</accession>
<dbReference type="RefSeq" id="WP_270076232.1">
    <property type="nucleotide sequence ID" value="NZ_CP115174.1"/>
</dbReference>
<evidence type="ECO:0000313" key="3">
    <source>
        <dbReference type="EMBL" id="WBO21584.1"/>
    </source>
</evidence>
<organism evidence="3 4">
    <name type="scientific">Sphingomonas abietis</name>
    <dbReference type="NCBI Taxonomy" id="3012344"/>
    <lineage>
        <taxon>Bacteria</taxon>
        <taxon>Pseudomonadati</taxon>
        <taxon>Pseudomonadota</taxon>
        <taxon>Alphaproteobacteria</taxon>
        <taxon>Sphingomonadales</taxon>
        <taxon>Sphingomonadaceae</taxon>
        <taxon>Sphingomonas</taxon>
    </lineage>
</organism>
<dbReference type="SUPFAM" id="SSF56529">
    <property type="entry name" value="FAH"/>
    <property type="match status" value="1"/>
</dbReference>
<evidence type="ECO:0000313" key="4">
    <source>
        <dbReference type="Proteomes" id="UP001210865"/>
    </source>
</evidence>
<keyword evidence="4" id="KW-1185">Reference proteome</keyword>
<keyword evidence="3" id="KW-0378">Hydrolase</keyword>